<evidence type="ECO:0000313" key="1">
    <source>
        <dbReference type="EMBL" id="KAJ8625878.1"/>
    </source>
</evidence>
<organism evidence="1 2">
    <name type="scientific">Persea americana</name>
    <name type="common">Avocado</name>
    <dbReference type="NCBI Taxonomy" id="3435"/>
    <lineage>
        <taxon>Eukaryota</taxon>
        <taxon>Viridiplantae</taxon>
        <taxon>Streptophyta</taxon>
        <taxon>Embryophyta</taxon>
        <taxon>Tracheophyta</taxon>
        <taxon>Spermatophyta</taxon>
        <taxon>Magnoliopsida</taxon>
        <taxon>Magnoliidae</taxon>
        <taxon>Laurales</taxon>
        <taxon>Lauraceae</taxon>
        <taxon>Persea</taxon>
    </lineage>
</organism>
<dbReference type="EMBL" id="CM056814">
    <property type="protein sequence ID" value="KAJ8625878.1"/>
    <property type="molecule type" value="Genomic_DNA"/>
</dbReference>
<evidence type="ECO:0000313" key="2">
    <source>
        <dbReference type="Proteomes" id="UP001234297"/>
    </source>
</evidence>
<name>A0ACC2KXM7_PERAE</name>
<comment type="caution">
    <text evidence="1">The sequence shown here is derived from an EMBL/GenBank/DDBJ whole genome shotgun (WGS) entry which is preliminary data.</text>
</comment>
<accession>A0ACC2KXM7</accession>
<reference evidence="1 2" key="1">
    <citation type="journal article" date="2022" name="Hortic Res">
        <title>A haplotype resolved chromosomal level avocado genome allows analysis of novel avocado genes.</title>
        <authorList>
            <person name="Nath O."/>
            <person name="Fletcher S.J."/>
            <person name="Hayward A."/>
            <person name="Shaw L.M."/>
            <person name="Masouleh A.K."/>
            <person name="Furtado A."/>
            <person name="Henry R.J."/>
            <person name="Mitter N."/>
        </authorList>
    </citation>
    <scope>NUCLEOTIDE SEQUENCE [LARGE SCALE GENOMIC DNA]</scope>
    <source>
        <strain evidence="2">cv. Hass</strain>
    </source>
</reference>
<keyword evidence="2" id="KW-1185">Reference proteome</keyword>
<proteinExistence type="predicted"/>
<dbReference type="Proteomes" id="UP001234297">
    <property type="component" value="Chromosome 6"/>
</dbReference>
<gene>
    <name evidence="1" type="ORF">MRB53_019185</name>
</gene>
<protein>
    <submittedName>
        <fullName evidence="1">Uncharacterized protein</fullName>
    </submittedName>
</protein>
<sequence>MKGLKIFVPITFLAILVLFPVKIYGGTLFFVRRELISVTLNSIYDITFSGFTTSPCGSVHNFMDALKWNDQGLFELGLKFCVSSISPECPMRFGFFCRCWSFTEMGALAHLNGCWSVAEMGAFTHLNWAKLWNFQGKDEPVETTGARSDATSAAVGSPGCFLLLVEKPEQSEGEG</sequence>